<dbReference type="AlphaFoldDB" id="A0A559KK25"/>
<keyword evidence="3 7" id="KW-0694">RNA-binding</keyword>
<keyword evidence="2 7" id="KW-0699">rRNA-binding</keyword>
<dbReference type="OrthoDB" id="9808392at2"/>
<dbReference type="SUPFAM" id="SSF46992">
    <property type="entry name" value="Ribosomal protein S20"/>
    <property type="match status" value="1"/>
</dbReference>
<accession>A0A559KK25</accession>
<dbReference type="EMBL" id="VIAE01000001">
    <property type="protein sequence ID" value="TVY12469.1"/>
    <property type="molecule type" value="Genomic_DNA"/>
</dbReference>
<dbReference type="PANTHER" id="PTHR33398:SF1">
    <property type="entry name" value="SMALL RIBOSOMAL SUBUNIT PROTEIN BS20C"/>
    <property type="match status" value="1"/>
</dbReference>
<evidence type="ECO:0000313" key="8">
    <source>
        <dbReference type="EMBL" id="TVY12469.1"/>
    </source>
</evidence>
<dbReference type="GO" id="GO:0070181">
    <property type="term" value="F:small ribosomal subunit rRNA binding"/>
    <property type="evidence" value="ECO:0007669"/>
    <property type="project" value="TreeGrafter"/>
</dbReference>
<keyword evidence="9" id="KW-1185">Reference proteome</keyword>
<organism evidence="8 9">
    <name type="scientific">Candidatus Phytoplasma pini</name>
    <dbReference type="NCBI Taxonomy" id="267362"/>
    <lineage>
        <taxon>Bacteria</taxon>
        <taxon>Bacillati</taxon>
        <taxon>Mycoplasmatota</taxon>
        <taxon>Mollicutes</taxon>
        <taxon>Acholeplasmatales</taxon>
        <taxon>Acholeplasmataceae</taxon>
        <taxon>Candidatus Phytoplasma</taxon>
    </lineage>
</organism>
<dbReference type="RefSeq" id="WP_144658235.1">
    <property type="nucleotide sequence ID" value="NZ_VIAE01000001.1"/>
</dbReference>
<evidence type="ECO:0000256" key="6">
    <source>
        <dbReference type="ARBA" id="ARBA00035136"/>
    </source>
</evidence>
<evidence type="ECO:0000256" key="4">
    <source>
        <dbReference type="ARBA" id="ARBA00022980"/>
    </source>
</evidence>
<dbReference type="GO" id="GO:0015935">
    <property type="term" value="C:small ribosomal subunit"/>
    <property type="evidence" value="ECO:0007669"/>
    <property type="project" value="TreeGrafter"/>
</dbReference>
<keyword evidence="5 7" id="KW-0687">Ribonucleoprotein</keyword>
<dbReference type="GO" id="GO:0005829">
    <property type="term" value="C:cytosol"/>
    <property type="evidence" value="ECO:0007669"/>
    <property type="project" value="TreeGrafter"/>
</dbReference>
<dbReference type="GO" id="GO:0003735">
    <property type="term" value="F:structural constituent of ribosome"/>
    <property type="evidence" value="ECO:0007669"/>
    <property type="project" value="InterPro"/>
</dbReference>
<dbReference type="InterPro" id="IPR002583">
    <property type="entry name" value="Ribosomal_bS20"/>
</dbReference>
<protein>
    <recommendedName>
        <fullName evidence="6 7">Small ribosomal subunit protein bS20</fullName>
    </recommendedName>
</protein>
<dbReference type="Gene3D" id="1.20.58.110">
    <property type="entry name" value="Ribosomal protein S20"/>
    <property type="match status" value="1"/>
</dbReference>
<evidence type="ECO:0000256" key="3">
    <source>
        <dbReference type="ARBA" id="ARBA00022884"/>
    </source>
</evidence>
<comment type="caution">
    <text evidence="8">The sequence shown here is derived from an EMBL/GenBank/DDBJ whole genome shotgun (WGS) entry which is preliminary data.</text>
</comment>
<sequence>MANIKQQKKRIKTDQKRRLKNSCFKSRTKTLIKKFKGFATDENKQQMNLFFDLSISALDKGLSKKIYHKNFVSRHKSNLSKLKNTIK</sequence>
<dbReference type="GO" id="GO:0006412">
    <property type="term" value="P:translation"/>
    <property type="evidence" value="ECO:0007669"/>
    <property type="project" value="UniProtKB-UniRule"/>
</dbReference>
<dbReference type="Proteomes" id="UP000320078">
    <property type="component" value="Unassembled WGS sequence"/>
</dbReference>
<dbReference type="InterPro" id="IPR036510">
    <property type="entry name" value="Ribosomal_bS20_sf"/>
</dbReference>
<proteinExistence type="inferred from homology"/>
<comment type="function">
    <text evidence="7">Binds directly to 16S ribosomal RNA.</text>
</comment>
<keyword evidence="4 7" id="KW-0689">Ribosomal protein</keyword>
<dbReference type="PANTHER" id="PTHR33398">
    <property type="entry name" value="30S RIBOSOMAL PROTEIN S20"/>
    <property type="match status" value="1"/>
</dbReference>
<evidence type="ECO:0000313" key="9">
    <source>
        <dbReference type="Proteomes" id="UP000320078"/>
    </source>
</evidence>
<dbReference type="NCBIfam" id="TIGR00029">
    <property type="entry name" value="S20"/>
    <property type="match status" value="1"/>
</dbReference>
<evidence type="ECO:0000256" key="5">
    <source>
        <dbReference type="ARBA" id="ARBA00023274"/>
    </source>
</evidence>
<dbReference type="HAMAP" id="MF_00500">
    <property type="entry name" value="Ribosomal_bS20"/>
    <property type="match status" value="1"/>
</dbReference>
<evidence type="ECO:0000256" key="1">
    <source>
        <dbReference type="ARBA" id="ARBA00007634"/>
    </source>
</evidence>
<gene>
    <name evidence="7 8" type="primary">rpsT</name>
    <name evidence="8" type="ORF">MDPP_0085</name>
</gene>
<name>A0A559KK25_9MOLU</name>
<reference evidence="8 9" key="1">
    <citation type="submission" date="2019-06" db="EMBL/GenBank/DDBJ databases">
        <title>Draft Genome Sequence of Candidatus Phytoplasma pini-Related Strain MDPP: A Resource for Comparative Genomics of Gymnosperm-infecting Phytoplasmas.</title>
        <authorList>
            <person name="Cai W."/>
            <person name="Costanzo S."/>
            <person name="Shao J."/>
            <person name="Zhao Y."/>
            <person name="Davis R."/>
        </authorList>
    </citation>
    <scope>NUCLEOTIDE SEQUENCE [LARGE SCALE GENOMIC DNA]</scope>
    <source>
        <strain evidence="8 9">MDPP</strain>
    </source>
</reference>
<evidence type="ECO:0000256" key="2">
    <source>
        <dbReference type="ARBA" id="ARBA00022730"/>
    </source>
</evidence>
<dbReference type="Pfam" id="PF01649">
    <property type="entry name" value="Ribosomal_S20p"/>
    <property type="match status" value="1"/>
</dbReference>
<evidence type="ECO:0000256" key="7">
    <source>
        <dbReference type="HAMAP-Rule" id="MF_00500"/>
    </source>
</evidence>
<comment type="similarity">
    <text evidence="1 7">Belongs to the bacterial ribosomal protein bS20 family.</text>
</comment>